<gene>
    <name evidence="3" type="ORF">L207DRAFT_472191</name>
</gene>
<name>A0A2J6QZ51_HYAVF</name>
<reference evidence="3 4" key="1">
    <citation type="submission" date="2016-04" db="EMBL/GenBank/DDBJ databases">
        <title>A degradative enzymes factory behind the ericoid mycorrhizal symbiosis.</title>
        <authorList>
            <consortium name="DOE Joint Genome Institute"/>
            <person name="Martino E."/>
            <person name="Morin E."/>
            <person name="Grelet G."/>
            <person name="Kuo A."/>
            <person name="Kohler A."/>
            <person name="Daghino S."/>
            <person name="Barry K."/>
            <person name="Choi C."/>
            <person name="Cichocki N."/>
            <person name="Clum A."/>
            <person name="Copeland A."/>
            <person name="Hainaut M."/>
            <person name="Haridas S."/>
            <person name="Labutti K."/>
            <person name="Lindquist E."/>
            <person name="Lipzen A."/>
            <person name="Khouja H.-R."/>
            <person name="Murat C."/>
            <person name="Ohm R."/>
            <person name="Olson A."/>
            <person name="Spatafora J."/>
            <person name="Veneault-Fourrey C."/>
            <person name="Henrissat B."/>
            <person name="Grigoriev I."/>
            <person name="Martin F."/>
            <person name="Perotto S."/>
        </authorList>
    </citation>
    <scope>NUCLEOTIDE SEQUENCE [LARGE SCALE GENOMIC DNA]</scope>
    <source>
        <strain evidence="3 4">F</strain>
    </source>
</reference>
<evidence type="ECO:0000313" key="4">
    <source>
        <dbReference type="Proteomes" id="UP000235786"/>
    </source>
</evidence>
<keyword evidence="1" id="KW-0175">Coiled coil</keyword>
<feature type="coiled-coil region" evidence="1">
    <location>
        <begin position="68"/>
        <end position="100"/>
    </location>
</feature>
<dbReference type="InterPro" id="IPR011990">
    <property type="entry name" value="TPR-like_helical_dom_sf"/>
</dbReference>
<dbReference type="PANTHER" id="PTHR38788:SF3">
    <property type="entry name" value="CLR5 DOMAIN-CONTAINING PROTEIN"/>
    <property type="match status" value="1"/>
</dbReference>
<dbReference type="SUPFAM" id="SSF48452">
    <property type="entry name" value="TPR-like"/>
    <property type="match status" value="1"/>
</dbReference>
<feature type="domain" description="Clr5" evidence="2">
    <location>
        <begin position="30"/>
        <end position="82"/>
    </location>
</feature>
<evidence type="ECO:0000259" key="2">
    <source>
        <dbReference type="Pfam" id="PF14420"/>
    </source>
</evidence>
<dbReference type="PANTHER" id="PTHR38788">
    <property type="entry name" value="CLR5 DOMAIN-CONTAINING PROTEIN"/>
    <property type="match status" value="1"/>
</dbReference>
<protein>
    <recommendedName>
        <fullName evidence="2">Clr5 domain-containing protein</fullName>
    </recommendedName>
</protein>
<dbReference type="EMBL" id="KZ613962">
    <property type="protein sequence ID" value="PMD31519.1"/>
    <property type="molecule type" value="Genomic_DNA"/>
</dbReference>
<organism evidence="3 4">
    <name type="scientific">Hyaloscypha variabilis (strain UAMH 11265 / GT02V1 / F)</name>
    <name type="common">Meliniomyces variabilis</name>
    <dbReference type="NCBI Taxonomy" id="1149755"/>
    <lineage>
        <taxon>Eukaryota</taxon>
        <taxon>Fungi</taxon>
        <taxon>Dikarya</taxon>
        <taxon>Ascomycota</taxon>
        <taxon>Pezizomycotina</taxon>
        <taxon>Leotiomycetes</taxon>
        <taxon>Helotiales</taxon>
        <taxon>Hyaloscyphaceae</taxon>
        <taxon>Hyaloscypha</taxon>
        <taxon>Hyaloscypha variabilis</taxon>
    </lineage>
</organism>
<dbReference type="InterPro" id="IPR025676">
    <property type="entry name" value="Clr5_dom"/>
</dbReference>
<dbReference type="Proteomes" id="UP000235786">
    <property type="component" value="Unassembled WGS sequence"/>
</dbReference>
<accession>A0A2J6QZ51</accession>
<dbReference type="OrthoDB" id="5308957at2759"/>
<dbReference type="STRING" id="1149755.A0A2J6QZ51"/>
<dbReference type="Pfam" id="PF14420">
    <property type="entry name" value="Clr5"/>
    <property type="match status" value="1"/>
</dbReference>
<dbReference type="AlphaFoldDB" id="A0A2J6QZ51"/>
<evidence type="ECO:0000313" key="3">
    <source>
        <dbReference type="EMBL" id="PMD31519.1"/>
    </source>
</evidence>
<sequence length="565" mass="64271">MSSYLQPNLAQPAPGPGHVAAASYDRAASRAEWNRFRPLIKRLYVDEEKTLKEVIAIMERDYGHRASIKMYKARIKKWNLDKKTKEAEAWALLRKKLQREAAGKESAFRVRGKTVTIDDVLRYFKRKGILDPETQTPAAGPPTPPAIECWTPVPSPNPEFASVLGIEEIGSNWFEFPGAEQIGIQSFAPGSPLGSSMLGFLNVNQTRQILFSDPEIQSFEIPSSPLPPQSFLVPEKLFACITTYFHGAFDSGFFETDDRGFLARTADEAIEDRDPVDFYDLCSSGVDLMDLGSYAVGRRFFSKASSLTQGLLRSQNPRTLENLFGSLILIRNNGYNQVATVLQTHMRDTASLLLADGHPWRQLFSQLANIEEWQFDFILIEAWRCICDTFTNSLGEFHRTALFSNIEFQRLKSPSRSDPQLLHNLLVRAEQELGEFDERIFDIQYHYGISLYNNNQYAEAREVLEEVIVHCEEREGLKFRVANSLDLIVDCGYLLGCYEENDEFRLQEAIGELEAVYGKFDVDLFTIKIHQERRLRLLGREAEAAQLHAEWIEGLGPDDIELESN</sequence>
<keyword evidence="4" id="KW-1185">Reference proteome</keyword>
<proteinExistence type="predicted"/>
<evidence type="ECO:0000256" key="1">
    <source>
        <dbReference type="SAM" id="Coils"/>
    </source>
</evidence>